<organism evidence="2">
    <name type="scientific">marine sediment metagenome</name>
    <dbReference type="NCBI Taxonomy" id="412755"/>
    <lineage>
        <taxon>unclassified sequences</taxon>
        <taxon>metagenomes</taxon>
        <taxon>ecological metagenomes</taxon>
    </lineage>
</organism>
<proteinExistence type="predicted"/>
<evidence type="ECO:0000313" key="2">
    <source>
        <dbReference type="EMBL" id="GAI15231.1"/>
    </source>
</evidence>
<gene>
    <name evidence="2" type="ORF">S06H3_16171</name>
</gene>
<protein>
    <submittedName>
        <fullName evidence="2">Uncharacterized protein</fullName>
    </submittedName>
</protein>
<dbReference type="AlphaFoldDB" id="X1MAV6"/>
<sequence>MKTIDRALIEKRIKELEADMQKANLQIEQATRMKISMQGGIIELKKLLEAK</sequence>
<dbReference type="EMBL" id="BARV01007989">
    <property type="protein sequence ID" value="GAI15231.1"/>
    <property type="molecule type" value="Genomic_DNA"/>
</dbReference>
<evidence type="ECO:0000256" key="1">
    <source>
        <dbReference type="SAM" id="Coils"/>
    </source>
</evidence>
<comment type="caution">
    <text evidence="2">The sequence shown here is derived from an EMBL/GenBank/DDBJ whole genome shotgun (WGS) entry which is preliminary data.</text>
</comment>
<feature type="coiled-coil region" evidence="1">
    <location>
        <begin position="6"/>
        <end position="33"/>
    </location>
</feature>
<keyword evidence="1" id="KW-0175">Coiled coil</keyword>
<name>X1MAV6_9ZZZZ</name>
<accession>X1MAV6</accession>
<reference evidence="2" key="1">
    <citation type="journal article" date="2014" name="Front. Microbiol.">
        <title>High frequency of phylogenetically diverse reductive dehalogenase-homologous genes in deep subseafloor sedimentary metagenomes.</title>
        <authorList>
            <person name="Kawai M."/>
            <person name="Futagami T."/>
            <person name="Toyoda A."/>
            <person name="Takaki Y."/>
            <person name="Nishi S."/>
            <person name="Hori S."/>
            <person name="Arai W."/>
            <person name="Tsubouchi T."/>
            <person name="Morono Y."/>
            <person name="Uchiyama I."/>
            <person name="Ito T."/>
            <person name="Fujiyama A."/>
            <person name="Inagaki F."/>
            <person name="Takami H."/>
        </authorList>
    </citation>
    <scope>NUCLEOTIDE SEQUENCE</scope>
    <source>
        <strain evidence="2">Expedition CK06-06</strain>
    </source>
</reference>